<evidence type="ECO:0000256" key="8">
    <source>
        <dbReference type="ARBA" id="ARBA00022741"/>
    </source>
</evidence>
<dbReference type="SUPFAM" id="SSF101353">
    <property type="entry name" value="Putative anticodon-binding domain of alanyl-tRNA synthetase (AlaRS)"/>
    <property type="match status" value="1"/>
</dbReference>
<dbReference type="Gene3D" id="3.30.980.10">
    <property type="entry name" value="Threonyl-trna Synthetase, Chain A, domain 2"/>
    <property type="match status" value="1"/>
</dbReference>
<dbReference type="HAMAP" id="MF_00036_B">
    <property type="entry name" value="Ala_tRNA_synth_B"/>
    <property type="match status" value="1"/>
</dbReference>
<dbReference type="InterPro" id="IPR045864">
    <property type="entry name" value="aa-tRNA-synth_II/BPL/LPL"/>
</dbReference>
<comment type="cofactor">
    <cofactor evidence="1">
        <name>Zn(2+)</name>
        <dbReference type="ChEBI" id="CHEBI:29105"/>
    </cofactor>
</comment>
<protein>
    <recommendedName>
        <fullName evidence="4">Alanine--tRNA ligase</fullName>
        <ecNumber evidence="3">6.1.1.7</ecNumber>
    </recommendedName>
</protein>
<dbReference type="PANTHER" id="PTHR11777:SF9">
    <property type="entry name" value="ALANINE--TRNA LIGASE, CYTOPLASMIC"/>
    <property type="match status" value="1"/>
</dbReference>
<evidence type="ECO:0000256" key="2">
    <source>
        <dbReference type="ARBA" id="ARBA00008226"/>
    </source>
</evidence>
<evidence type="ECO:0000256" key="7">
    <source>
        <dbReference type="ARBA" id="ARBA00022723"/>
    </source>
</evidence>
<reference evidence="16" key="1">
    <citation type="journal article" date="2012" name="PLoS ONE">
        <title>Gene sets for utilization of primary and secondary nutrition supplies in the distal gut of endangered iberian lynx.</title>
        <authorList>
            <person name="Alcaide M."/>
            <person name="Messina E."/>
            <person name="Richter M."/>
            <person name="Bargiela R."/>
            <person name="Peplies J."/>
            <person name="Huws S.A."/>
            <person name="Newbold C.J."/>
            <person name="Golyshin P.N."/>
            <person name="Simon M.A."/>
            <person name="Lopez G."/>
            <person name="Yakimov M.M."/>
            <person name="Ferrer M."/>
        </authorList>
    </citation>
    <scope>NUCLEOTIDE SEQUENCE</scope>
</reference>
<dbReference type="GO" id="GO:0005737">
    <property type="term" value="C:cytoplasm"/>
    <property type="evidence" value="ECO:0007669"/>
    <property type="project" value="InterPro"/>
</dbReference>
<dbReference type="GO" id="GO:0000049">
    <property type="term" value="F:tRNA binding"/>
    <property type="evidence" value="ECO:0007669"/>
    <property type="project" value="UniProtKB-KW"/>
</dbReference>
<dbReference type="GO" id="GO:0046872">
    <property type="term" value="F:metal ion binding"/>
    <property type="evidence" value="ECO:0007669"/>
    <property type="project" value="UniProtKB-KW"/>
</dbReference>
<dbReference type="FunFam" id="3.30.980.10:FF:000004">
    <property type="entry name" value="Alanine--tRNA ligase, cytoplasmic"/>
    <property type="match status" value="1"/>
</dbReference>
<proteinExistence type="inferred from homology"/>
<dbReference type="GO" id="GO:0005524">
    <property type="term" value="F:ATP binding"/>
    <property type="evidence" value="ECO:0007669"/>
    <property type="project" value="UniProtKB-KW"/>
</dbReference>
<keyword evidence="14" id="KW-0472">Membrane</keyword>
<dbReference type="GO" id="GO:0004813">
    <property type="term" value="F:alanine-tRNA ligase activity"/>
    <property type="evidence" value="ECO:0007669"/>
    <property type="project" value="UniProtKB-EC"/>
</dbReference>
<keyword evidence="6 16" id="KW-0436">Ligase</keyword>
<feature type="domain" description="Alanyl-transfer RNA synthetases family profile" evidence="15">
    <location>
        <begin position="156"/>
        <end position="862"/>
    </location>
</feature>
<dbReference type="PRINTS" id="PR00980">
    <property type="entry name" value="TRNASYNTHALA"/>
</dbReference>
<dbReference type="SUPFAM" id="SSF55681">
    <property type="entry name" value="Class II aaRS and biotin synthetases"/>
    <property type="match status" value="1"/>
</dbReference>
<dbReference type="Gene3D" id="2.40.30.130">
    <property type="match status" value="1"/>
</dbReference>
<dbReference type="SUPFAM" id="SSF55186">
    <property type="entry name" value="ThrRS/AlaRS common domain"/>
    <property type="match status" value="1"/>
</dbReference>
<evidence type="ECO:0000256" key="11">
    <source>
        <dbReference type="ARBA" id="ARBA00022884"/>
    </source>
</evidence>
<dbReference type="InterPro" id="IPR050058">
    <property type="entry name" value="Ala-tRNA_ligase"/>
</dbReference>
<dbReference type="InterPro" id="IPR009000">
    <property type="entry name" value="Transl_B-barrel_sf"/>
</dbReference>
<dbReference type="CDD" id="cd00673">
    <property type="entry name" value="AlaRS_core"/>
    <property type="match status" value="1"/>
</dbReference>
<dbReference type="Pfam" id="PF01411">
    <property type="entry name" value="tRNA-synt_2c"/>
    <property type="match status" value="1"/>
</dbReference>
<evidence type="ECO:0000256" key="10">
    <source>
        <dbReference type="ARBA" id="ARBA00022840"/>
    </source>
</evidence>
<evidence type="ECO:0000256" key="13">
    <source>
        <dbReference type="ARBA" id="ARBA00023146"/>
    </source>
</evidence>
<dbReference type="NCBIfam" id="TIGR00344">
    <property type="entry name" value="alaS"/>
    <property type="match status" value="1"/>
</dbReference>
<keyword evidence="13" id="KW-0030">Aminoacyl-tRNA synthetase</keyword>
<evidence type="ECO:0000256" key="5">
    <source>
        <dbReference type="ARBA" id="ARBA00022555"/>
    </source>
</evidence>
<keyword evidence="5" id="KW-0820">tRNA-binding</keyword>
<keyword evidence="8" id="KW-0547">Nucleotide-binding</keyword>
<keyword evidence="14" id="KW-1133">Transmembrane helix</keyword>
<evidence type="ECO:0000256" key="9">
    <source>
        <dbReference type="ARBA" id="ARBA00022833"/>
    </source>
</evidence>
<dbReference type="FunFam" id="3.10.310.40:FF:000001">
    <property type="entry name" value="Alanine--tRNA ligase"/>
    <property type="match status" value="1"/>
</dbReference>
<dbReference type="EC" id="6.1.1.7" evidence="3"/>
<dbReference type="InterPro" id="IPR018165">
    <property type="entry name" value="Ala-tRNA-synth_IIc_core"/>
</dbReference>
<dbReference type="PROSITE" id="PS50860">
    <property type="entry name" value="AA_TRNA_LIGASE_II_ALA"/>
    <property type="match status" value="1"/>
</dbReference>
<comment type="similarity">
    <text evidence="2">Belongs to the class-II aminoacyl-tRNA synthetase family.</text>
</comment>
<dbReference type="InterPro" id="IPR018164">
    <property type="entry name" value="Ala-tRNA-synth_IIc_N"/>
</dbReference>
<accession>J9DBJ6</accession>
<dbReference type="FunFam" id="3.30.930.10:FF:000011">
    <property type="entry name" value="Alanine--tRNA ligase, cytoplasmic"/>
    <property type="match status" value="1"/>
</dbReference>
<evidence type="ECO:0000313" key="16">
    <source>
        <dbReference type="EMBL" id="EJX10286.1"/>
    </source>
</evidence>
<dbReference type="InterPro" id="IPR002318">
    <property type="entry name" value="Ala-tRNA-lgiase_IIc"/>
</dbReference>
<evidence type="ECO:0000256" key="4">
    <source>
        <dbReference type="ARBA" id="ARBA00017959"/>
    </source>
</evidence>
<dbReference type="Gene3D" id="3.30.930.10">
    <property type="entry name" value="Bira Bifunctional Protein, Domain 2"/>
    <property type="match status" value="1"/>
</dbReference>
<evidence type="ECO:0000256" key="14">
    <source>
        <dbReference type="SAM" id="Phobius"/>
    </source>
</evidence>
<keyword evidence="11" id="KW-0694">RNA-binding</keyword>
<dbReference type="GO" id="GO:0006419">
    <property type="term" value="P:alanyl-tRNA aminoacylation"/>
    <property type="evidence" value="ECO:0007669"/>
    <property type="project" value="InterPro"/>
</dbReference>
<name>J9DBJ6_9ZZZZ</name>
<dbReference type="Gene3D" id="3.10.310.40">
    <property type="match status" value="1"/>
</dbReference>
<feature type="transmembrane region" description="Helical" evidence="14">
    <location>
        <begin position="36"/>
        <end position="65"/>
    </location>
</feature>
<dbReference type="InterPro" id="IPR023033">
    <property type="entry name" value="Ala_tRNA_ligase_euk/bac"/>
</dbReference>
<evidence type="ECO:0000256" key="1">
    <source>
        <dbReference type="ARBA" id="ARBA00001947"/>
    </source>
</evidence>
<keyword evidence="12" id="KW-0648">Protein biosynthesis</keyword>
<dbReference type="Pfam" id="PF07973">
    <property type="entry name" value="tRNA_SAD"/>
    <property type="match status" value="1"/>
</dbReference>
<organism evidence="16">
    <name type="scientific">gut metagenome</name>
    <dbReference type="NCBI Taxonomy" id="749906"/>
    <lineage>
        <taxon>unclassified sequences</taxon>
        <taxon>metagenomes</taxon>
        <taxon>organismal metagenomes</taxon>
    </lineage>
</organism>
<dbReference type="PANTHER" id="PTHR11777">
    <property type="entry name" value="ALANYL-TRNA SYNTHETASE"/>
    <property type="match status" value="1"/>
</dbReference>
<dbReference type="Gene3D" id="3.30.54.20">
    <property type="match status" value="1"/>
</dbReference>
<keyword evidence="9" id="KW-0862">Zinc</keyword>
<dbReference type="InterPro" id="IPR018163">
    <property type="entry name" value="Thr/Ala-tRNA-synth_IIc_edit"/>
</dbReference>
<evidence type="ECO:0000256" key="6">
    <source>
        <dbReference type="ARBA" id="ARBA00022598"/>
    </source>
</evidence>
<dbReference type="EMBL" id="AMCI01000217">
    <property type="protein sequence ID" value="EJX10286.1"/>
    <property type="molecule type" value="Genomic_DNA"/>
</dbReference>
<dbReference type="InterPro" id="IPR018162">
    <property type="entry name" value="Ala-tRNA-ligase_IIc_anticod-bd"/>
</dbReference>
<gene>
    <name evidence="16" type="ORF">EVA_01570</name>
</gene>
<keyword evidence="7" id="KW-0479">Metal-binding</keyword>
<keyword evidence="14" id="KW-0812">Transmembrane</keyword>
<evidence type="ECO:0000256" key="12">
    <source>
        <dbReference type="ARBA" id="ARBA00022917"/>
    </source>
</evidence>
<comment type="caution">
    <text evidence="16">The sequence shown here is derived from an EMBL/GenBank/DDBJ whole genome shotgun (WGS) entry which is preliminary data.</text>
</comment>
<dbReference type="InterPro" id="IPR012947">
    <property type="entry name" value="tRNA_SAD"/>
</dbReference>
<dbReference type="GO" id="GO:0002161">
    <property type="term" value="F:aminoacyl-tRNA deacylase activity"/>
    <property type="evidence" value="ECO:0007669"/>
    <property type="project" value="TreeGrafter"/>
</dbReference>
<evidence type="ECO:0000256" key="3">
    <source>
        <dbReference type="ARBA" id="ARBA00013168"/>
    </source>
</evidence>
<dbReference type="FunFam" id="3.30.54.20:FF:000001">
    <property type="entry name" value="Alanine--tRNA ligase"/>
    <property type="match status" value="1"/>
</dbReference>
<dbReference type="SMART" id="SM00863">
    <property type="entry name" value="tRNA_SAD"/>
    <property type="match status" value="1"/>
</dbReference>
<sequence length="1030" mass="115524">MAWVTSNPARFISSCNPSCVQMALQEMMARKVSSRFVLSLILIAVLFQAKIEVFSLLSIPIAAIFEAEGPFCGENVVVAVFRLVEGGKNGEQSPALFYCLVDLHCVNSAKYCYGNGKFLHLSEVKWSKCKEKSTFTNFIKSFLYFCPKFLNNIIMMTANEIRESFKRFFEEQGHLVVPSAPMVIKDDPTLMFTNAGMNQFKDIILGNTEPKCRRQTDSQKCLRVSGKHNDLEEVGRDTYHHTMFEMLGNWSFGDYFKKEAITWAYKYLVDVLKIDPKNLYVTVFEGSEEDGIERDNEAASYWAEFFPEDHIINGNKHDNFWEMGDTGPCGPCSEIHIDGRSEEEKAAVPGASLVNKDNPQVIEIWNLVFMQYNRKADGSLEPLPAKVIDTGMGFERLVRVMQGKNSNYDTDVFQPLIKKIGELSGYEYGKTEEVDIAMRVIADHLRAISFSIADGQLPSNAKAGYVIRRILRRAVRYAYTFLGQREAFMYKLLPTLVAEMGAAYPELPAQQQLISRVMQEEEESFLRTLATGINLLEAVIAETKAAGKTVVDGQKAFTLFDTYGFPLDLTELICSEKGMTVDEATFQEEMQKQKDRARNAAAVETDDWVVLAEGETEFKGWDFTEHTCRILRYRRVQQKKKTYYELVLDTTPFYAEMGGQVGDRGVLINENDTVEIFDTKRENNLPIHLTAKLPAHPEAEFMACVDIDARRASEANHTATHLLDQALRQVLGTHVEQKGSLVTPDYLRFDFSHFQKVTAEELRRVQRIVNERIREDIPLQDHRDLPIEEAKKLGAIALFGEKYGDRVRVVQFGESVEFCGGCHAKSTGRIGFIRIVSESSVAAGIRRIEAITGRAAEESLYAQEDVIEDLKSFFNNAKDLTAAIKKTIEENAGLQKQVEGFVKERIAGLRAKLVETAEDRNGVQLVRVVLPMELRPEVVKDLAFQIGAAVPENLLCVLGSQFEGKPLLTVMLSKNMIADHQWHAGNMVREAARLIQGGGGGAPHFATAGGKNVDGLQAAVDKVVEIAGLA</sequence>
<dbReference type="AlphaFoldDB" id="J9DBJ6"/>
<dbReference type="SUPFAM" id="SSF50447">
    <property type="entry name" value="Translation proteins"/>
    <property type="match status" value="1"/>
</dbReference>
<evidence type="ECO:0000259" key="15">
    <source>
        <dbReference type="PROSITE" id="PS50860"/>
    </source>
</evidence>
<keyword evidence="10" id="KW-0067">ATP-binding</keyword>